<reference evidence="1 2" key="1">
    <citation type="submission" date="2020-12" db="EMBL/GenBank/DDBJ databases">
        <title>Sphingomonas sp.</title>
        <authorList>
            <person name="Kim M.K."/>
        </authorList>
    </citation>
    <scope>NUCLEOTIDE SEQUENCE [LARGE SCALE GENOMIC DNA]</scope>
    <source>
        <strain evidence="1 2">BT552</strain>
    </source>
</reference>
<dbReference type="Proteomes" id="UP000763641">
    <property type="component" value="Unassembled WGS sequence"/>
</dbReference>
<evidence type="ECO:0000313" key="1">
    <source>
        <dbReference type="EMBL" id="MBM6576451.1"/>
    </source>
</evidence>
<proteinExistence type="predicted"/>
<dbReference type="EMBL" id="JAFEMC010000002">
    <property type="protein sequence ID" value="MBM6576451.1"/>
    <property type="molecule type" value="Genomic_DNA"/>
</dbReference>
<sequence>MRRPNRADARPIPPLDAASLERLALRYVERFATTQGKLVDYLKRKIRERGWEGEPADTVAMAAKMADLGYVDDRAWAEAKASALGRRGLGAGRVRQALSAARVGEADASAVAPAVAKDAVESALRLAKRKRIGPFALAQADRPLRQKQLATMIRAGHGFALARAIVDSAPREGDDLDSFTDLMHCSEDE</sequence>
<accession>A0ABS2D8L2</accession>
<organism evidence="1 2">
    <name type="scientific">Sphingomonas longa</name>
    <dbReference type="NCBI Taxonomy" id="2778730"/>
    <lineage>
        <taxon>Bacteria</taxon>
        <taxon>Pseudomonadati</taxon>
        <taxon>Pseudomonadota</taxon>
        <taxon>Alphaproteobacteria</taxon>
        <taxon>Sphingomonadales</taxon>
        <taxon>Sphingomonadaceae</taxon>
        <taxon>Sphingomonas</taxon>
    </lineage>
</organism>
<dbReference type="RefSeq" id="WP_204198563.1">
    <property type="nucleotide sequence ID" value="NZ_JAFEMC010000002.1"/>
</dbReference>
<protein>
    <submittedName>
        <fullName evidence="1">RecX family transcriptional regulator</fullName>
    </submittedName>
</protein>
<comment type="caution">
    <text evidence="1">The sequence shown here is derived from an EMBL/GenBank/DDBJ whole genome shotgun (WGS) entry which is preliminary data.</text>
</comment>
<keyword evidence="2" id="KW-1185">Reference proteome</keyword>
<evidence type="ECO:0000313" key="2">
    <source>
        <dbReference type="Proteomes" id="UP000763641"/>
    </source>
</evidence>
<gene>
    <name evidence="1" type="ORF">ILT43_08700</name>
</gene>
<name>A0ABS2D8L2_9SPHN</name>